<feature type="compositionally biased region" description="Polar residues" evidence="1">
    <location>
        <begin position="184"/>
        <end position="202"/>
    </location>
</feature>
<name>A0AAU7RZI9_9HYPH</name>
<keyword evidence="2" id="KW-0614">Plasmid</keyword>
<protein>
    <submittedName>
        <fullName evidence="2">DUF4150 domain-containing protein</fullName>
    </submittedName>
</protein>
<organism evidence="2">
    <name type="scientific">Rhizobium sp. ZPR3</name>
    <dbReference type="NCBI Taxonomy" id="3158967"/>
    <lineage>
        <taxon>Bacteria</taxon>
        <taxon>Pseudomonadati</taxon>
        <taxon>Pseudomonadota</taxon>
        <taxon>Alphaproteobacteria</taxon>
        <taxon>Hyphomicrobiales</taxon>
        <taxon>Rhizobiaceae</taxon>
        <taxon>Rhizobium/Agrobacterium group</taxon>
        <taxon>Rhizobium</taxon>
    </lineage>
</organism>
<dbReference type="AlphaFoldDB" id="A0AAU7RZI9"/>
<evidence type="ECO:0000313" key="2">
    <source>
        <dbReference type="EMBL" id="XBT95597.1"/>
    </source>
</evidence>
<reference evidence="2" key="1">
    <citation type="submission" date="2024-06" db="EMBL/GenBank/DDBJ databases">
        <authorList>
            <person name="Li T."/>
            <person name="Gao R."/>
        </authorList>
    </citation>
    <scope>NUCLEOTIDE SEQUENCE</scope>
    <source>
        <strain evidence="2">ZPR3</strain>
        <plasmid evidence="2">unnamed1</plasmid>
    </source>
</reference>
<proteinExistence type="predicted"/>
<sequence>MRDNDAARIVSLSPDVCKTPIGSSTPPIPYPVVDFCGHDENYTESVRFTSQKVMVLRSNTCHVHGDEPGQAKGVKSGTVEGICQPIEGADLVRAEGSPIITHLHRFDMNNRNTVGEAYFVRDTATYPTLTDNDPVPGSLRSAGFGDLNEAFGPATSLPPGSYQIAQAATGTMTDAGGGLGAGGSSRNTTTVPQSGGATTTVPGSWTSRLLRWSIFGRAESTANMLNELTGGAVNRQRIENQLHEFDYYATTPNQGLTTEQMAIWAKGAAEVRATALPAGDMDAFDAIRKKTVEAVVSSAARDKAKAAATTATNVRVSAQREACDDICKMACECMKDRQGAQTYTECVAQKIRENNYDPKNGTYPDGTPRYPKSPTADGPRPEVSYDPNNGYEAAESQGPDTKGMPSSQYPKRGMPRPDISWWKDGKLWKIFELKFPKAGGGVDGQTPMQADGAYEEIARKNKLNPRKDLINLDIEEDCDCESGKAKPEAPC</sequence>
<geneLocation type="plasmid" evidence="2">
    <name>unnamed1</name>
</geneLocation>
<feature type="region of interest" description="Disordered" evidence="1">
    <location>
        <begin position="355"/>
        <end position="417"/>
    </location>
</feature>
<feature type="region of interest" description="Disordered" evidence="1">
    <location>
        <begin position="179"/>
        <end position="202"/>
    </location>
</feature>
<evidence type="ECO:0000256" key="1">
    <source>
        <dbReference type="SAM" id="MobiDB-lite"/>
    </source>
</evidence>
<dbReference type="RefSeq" id="WP_234910100.1">
    <property type="nucleotide sequence ID" value="NZ_CP157961.1"/>
</dbReference>
<gene>
    <name evidence="2" type="ORF">ABM479_27070</name>
</gene>
<accession>A0AAU7RZI9</accession>
<dbReference type="EMBL" id="CP157961">
    <property type="protein sequence ID" value="XBT95597.1"/>
    <property type="molecule type" value="Genomic_DNA"/>
</dbReference>
<dbReference type="Pfam" id="PF13665">
    <property type="entry name" value="Tox-PAAR-like"/>
    <property type="match status" value="1"/>
</dbReference>